<reference evidence="3" key="1">
    <citation type="submission" date="2020-10" db="EMBL/GenBank/DDBJ databases">
        <authorList>
            <person name="Gilroy R."/>
        </authorList>
    </citation>
    <scope>NUCLEOTIDE SEQUENCE</scope>
    <source>
        <strain evidence="3">7293</strain>
    </source>
</reference>
<feature type="domain" description="Transposase IS4-like" evidence="2">
    <location>
        <begin position="214"/>
        <end position="348"/>
    </location>
</feature>
<gene>
    <name evidence="3" type="ORF">IAA97_02625</name>
</gene>
<dbReference type="AlphaFoldDB" id="A0A9D9H4R5"/>
<proteinExistence type="predicted"/>
<evidence type="ECO:0000259" key="2">
    <source>
        <dbReference type="Pfam" id="PF01609"/>
    </source>
</evidence>
<evidence type="ECO:0000313" key="4">
    <source>
        <dbReference type="Proteomes" id="UP000823615"/>
    </source>
</evidence>
<sequence>MQSTAYSISIQPLLFTPEDLSPCFFFQPTEDELCFMEMWENLVPAMPFSVRCDDGRKHTGRPVYSLLDVLAVHAVKLYFQEKTMTAARDRLLSSSNLRTITGMSEVPSLSVISKKTDVLIDLVDFSSILASVCSSFYKDKLVCNLSIDSTTVEAREKPAKTEKRKKKRKRGRKKKGEREETIAEEKERIYGFMENGDTGEFLSTLEHRCSVTEKKNSKGNMEWFIGYKAHLAVDDNGIIVAHHVTGASVHDSQVAIPRIRMADERCVYLYALMNGGYTSERIESFAHSIGKVPIIDSHADRSGNKKEMEPCKAERYKARTTVERTNSELKECFLPEKLYSRGKRGIFQIELSILMLDIKKITARLRAEAKNAA</sequence>
<dbReference type="Pfam" id="PF01609">
    <property type="entry name" value="DDE_Tnp_1"/>
    <property type="match status" value="1"/>
</dbReference>
<feature type="region of interest" description="Disordered" evidence="1">
    <location>
        <begin position="153"/>
        <end position="180"/>
    </location>
</feature>
<dbReference type="GO" id="GO:0003677">
    <property type="term" value="F:DNA binding"/>
    <property type="evidence" value="ECO:0007669"/>
    <property type="project" value="InterPro"/>
</dbReference>
<comment type="caution">
    <text evidence="3">The sequence shown here is derived from an EMBL/GenBank/DDBJ whole genome shotgun (WGS) entry which is preliminary data.</text>
</comment>
<dbReference type="InterPro" id="IPR002559">
    <property type="entry name" value="Transposase_11"/>
</dbReference>
<dbReference type="EMBL" id="JADIMT010000036">
    <property type="protein sequence ID" value="MBO8435859.1"/>
    <property type="molecule type" value="Genomic_DNA"/>
</dbReference>
<accession>A0A9D9H4R5</accession>
<dbReference type="GO" id="GO:0006313">
    <property type="term" value="P:DNA transposition"/>
    <property type="evidence" value="ECO:0007669"/>
    <property type="project" value="InterPro"/>
</dbReference>
<dbReference type="GO" id="GO:0004803">
    <property type="term" value="F:transposase activity"/>
    <property type="evidence" value="ECO:0007669"/>
    <property type="project" value="InterPro"/>
</dbReference>
<protein>
    <submittedName>
        <fullName evidence="3">Transposase</fullName>
    </submittedName>
</protein>
<feature type="compositionally biased region" description="Basic residues" evidence="1">
    <location>
        <begin position="162"/>
        <end position="175"/>
    </location>
</feature>
<name>A0A9D9H4R5_9SPIO</name>
<organism evidence="3 4">
    <name type="scientific">Candidatus Ornithospirochaeta stercoripullorum</name>
    <dbReference type="NCBI Taxonomy" id="2840899"/>
    <lineage>
        <taxon>Bacteria</taxon>
        <taxon>Pseudomonadati</taxon>
        <taxon>Spirochaetota</taxon>
        <taxon>Spirochaetia</taxon>
        <taxon>Spirochaetales</taxon>
        <taxon>Spirochaetaceae</taxon>
        <taxon>Spirochaetaceae incertae sedis</taxon>
        <taxon>Candidatus Ornithospirochaeta</taxon>
    </lineage>
</organism>
<evidence type="ECO:0000256" key="1">
    <source>
        <dbReference type="SAM" id="MobiDB-lite"/>
    </source>
</evidence>
<evidence type="ECO:0000313" key="3">
    <source>
        <dbReference type="EMBL" id="MBO8435859.1"/>
    </source>
</evidence>
<dbReference type="Proteomes" id="UP000823615">
    <property type="component" value="Unassembled WGS sequence"/>
</dbReference>
<reference evidence="3" key="2">
    <citation type="journal article" date="2021" name="PeerJ">
        <title>Extensive microbial diversity within the chicken gut microbiome revealed by metagenomics and culture.</title>
        <authorList>
            <person name="Gilroy R."/>
            <person name="Ravi A."/>
            <person name="Getino M."/>
            <person name="Pursley I."/>
            <person name="Horton D.L."/>
            <person name="Alikhan N.F."/>
            <person name="Baker D."/>
            <person name="Gharbi K."/>
            <person name="Hall N."/>
            <person name="Watson M."/>
            <person name="Adriaenssens E.M."/>
            <person name="Foster-Nyarko E."/>
            <person name="Jarju S."/>
            <person name="Secka A."/>
            <person name="Antonio M."/>
            <person name="Oren A."/>
            <person name="Chaudhuri R.R."/>
            <person name="La Ragione R."/>
            <person name="Hildebrand F."/>
            <person name="Pallen M.J."/>
        </authorList>
    </citation>
    <scope>NUCLEOTIDE SEQUENCE</scope>
    <source>
        <strain evidence="3">7293</strain>
    </source>
</reference>